<reference evidence="3" key="1">
    <citation type="journal article" date="2014" name="Proc. Natl. Acad. Sci. U.S.A.">
        <title>Extensive sampling of basidiomycete genomes demonstrates inadequacy of the white-rot/brown-rot paradigm for wood decay fungi.</title>
        <authorList>
            <person name="Riley R."/>
            <person name="Salamov A.A."/>
            <person name="Brown D.W."/>
            <person name="Nagy L.G."/>
            <person name="Floudas D."/>
            <person name="Held B.W."/>
            <person name="Levasseur A."/>
            <person name="Lombard V."/>
            <person name="Morin E."/>
            <person name="Otillar R."/>
            <person name="Lindquist E.A."/>
            <person name="Sun H."/>
            <person name="LaButti K.M."/>
            <person name="Schmutz J."/>
            <person name="Jabbour D."/>
            <person name="Luo H."/>
            <person name="Baker S.E."/>
            <person name="Pisabarro A.G."/>
            <person name="Walton J.D."/>
            <person name="Blanchette R.A."/>
            <person name="Henrissat B."/>
            <person name="Martin F."/>
            <person name="Cullen D."/>
            <person name="Hibbett D.S."/>
            <person name="Grigoriev I.V."/>
        </authorList>
    </citation>
    <scope>NUCLEOTIDE SEQUENCE [LARGE SCALE GENOMIC DNA]</scope>
    <source>
        <strain evidence="3">MUCL 33604</strain>
    </source>
</reference>
<name>A0A067PEI6_9AGAM</name>
<proteinExistence type="predicted"/>
<feature type="compositionally biased region" description="Pro residues" evidence="1">
    <location>
        <begin position="45"/>
        <end position="64"/>
    </location>
</feature>
<organism evidence="2 3">
    <name type="scientific">Jaapia argillacea MUCL 33604</name>
    <dbReference type="NCBI Taxonomy" id="933084"/>
    <lineage>
        <taxon>Eukaryota</taxon>
        <taxon>Fungi</taxon>
        <taxon>Dikarya</taxon>
        <taxon>Basidiomycota</taxon>
        <taxon>Agaricomycotina</taxon>
        <taxon>Agaricomycetes</taxon>
        <taxon>Agaricomycetidae</taxon>
        <taxon>Jaapiales</taxon>
        <taxon>Jaapiaceae</taxon>
        <taxon>Jaapia</taxon>
    </lineage>
</organism>
<dbReference type="EMBL" id="KL197734">
    <property type="protein sequence ID" value="KDQ53323.1"/>
    <property type="molecule type" value="Genomic_DNA"/>
</dbReference>
<dbReference type="HOGENOM" id="CLU_1768356_0_0_1"/>
<dbReference type="Proteomes" id="UP000027265">
    <property type="component" value="Unassembled WGS sequence"/>
</dbReference>
<gene>
    <name evidence="2" type="ORF">JAAARDRAFT_197487</name>
</gene>
<dbReference type="InParanoid" id="A0A067PEI6"/>
<evidence type="ECO:0000313" key="3">
    <source>
        <dbReference type="Proteomes" id="UP000027265"/>
    </source>
</evidence>
<dbReference type="AlphaFoldDB" id="A0A067PEI6"/>
<sequence>MFPSPLNPSLEDLQAPRPCIDEQSPASTSMRFSGDEGNVFVQYSLPPPSSPFSPPPSPSLFSPPPSPLPYSIPLSLLSYSIPLSLLSYSIPLSLLSYFTPLPLSLSLPLPPFLLPPLISFLPFSVSQPPSLSLLPSCTSIFPSVTLL</sequence>
<evidence type="ECO:0000256" key="1">
    <source>
        <dbReference type="SAM" id="MobiDB-lite"/>
    </source>
</evidence>
<protein>
    <submittedName>
        <fullName evidence="2">Uncharacterized protein</fullName>
    </submittedName>
</protein>
<evidence type="ECO:0000313" key="2">
    <source>
        <dbReference type="EMBL" id="KDQ53323.1"/>
    </source>
</evidence>
<feature type="region of interest" description="Disordered" evidence="1">
    <location>
        <begin position="1"/>
        <end position="64"/>
    </location>
</feature>
<keyword evidence="3" id="KW-1185">Reference proteome</keyword>
<accession>A0A067PEI6</accession>